<keyword evidence="4" id="KW-1185">Reference proteome</keyword>
<feature type="compositionally biased region" description="Basic and acidic residues" evidence="1">
    <location>
        <begin position="470"/>
        <end position="490"/>
    </location>
</feature>
<protein>
    <submittedName>
        <fullName evidence="3">Multiple epidermal growth factor-like domains 10</fullName>
    </submittedName>
</protein>
<dbReference type="AlphaFoldDB" id="A0AAV4HSQ6"/>
<evidence type="ECO:0000313" key="4">
    <source>
        <dbReference type="Proteomes" id="UP000762676"/>
    </source>
</evidence>
<dbReference type="PANTHER" id="PTHR24035">
    <property type="entry name" value="MULTIPLE EPIDERMAL GROWTH FACTOR-LIKE DOMAINS PROTEIN"/>
    <property type="match status" value="1"/>
</dbReference>
<feature type="compositionally biased region" description="Polar residues" evidence="1">
    <location>
        <begin position="458"/>
        <end position="469"/>
    </location>
</feature>
<dbReference type="Gene3D" id="2.170.300.10">
    <property type="entry name" value="Tie2 ligand-binding domain superfamily"/>
    <property type="match status" value="1"/>
</dbReference>
<dbReference type="InterPro" id="IPR052108">
    <property type="entry name" value="MEGF/SIB"/>
</dbReference>
<dbReference type="Proteomes" id="UP000762676">
    <property type="component" value="Unassembled WGS sequence"/>
</dbReference>
<gene>
    <name evidence="3" type="ORF">ElyMa_001054000</name>
</gene>
<feature type="region of interest" description="Disordered" evidence="1">
    <location>
        <begin position="458"/>
        <end position="548"/>
    </location>
</feature>
<feature type="compositionally biased region" description="Polar residues" evidence="1">
    <location>
        <begin position="355"/>
        <end position="365"/>
    </location>
</feature>
<evidence type="ECO:0000256" key="1">
    <source>
        <dbReference type="SAM" id="MobiDB-lite"/>
    </source>
</evidence>
<feature type="transmembrane region" description="Helical" evidence="2">
    <location>
        <begin position="311"/>
        <end position="335"/>
    </location>
</feature>
<keyword evidence="2" id="KW-1133">Transmembrane helix</keyword>
<proteinExistence type="predicted"/>
<dbReference type="EMBL" id="BMAT01002135">
    <property type="protein sequence ID" value="GFR99740.1"/>
    <property type="molecule type" value="Genomic_DNA"/>
</dbReference>
<feature type="compositionally biased region" description="Polar residues" evidence="1">
    <location>
        <begin position="538"/>
        <end position="548"/>
    </location>
</feature>
<evidence type="ECO:0000256" key="2">
    <source>
        <dbReference type="SAM" id="Phobius"/>
    </source>
</evidence>
<organism evidence="3 4">
    <name type="scientific">Elysia marginata</name>
    <dbReference type="NCBI Taxonomy" id="1093978"/>
    <lineage>
        <taxon>Eukaryota</taxon>
        <taxon>Metazoa</taxon>
        <taxon>Spiralia</taxon>
        <taxon>Lophotrochozoa</taxon>
        <taxon>Mollusca</taxon>
        <taxon>Gastropoda</taxon>
        <taxon>Heterobranchia</taxon>
        <taxon>Euthyneura</taxon>
        <taxon>Panpulmonata</taxon>
        <taxon>Sacoglossa</taxon>
        <taxon>Placobranchoidea</taxon>
        <taxon>Plakobranchidae</taxon>
        <taxon>Elysia</taxon>
    </lineage>
</organism>
<accession>A0AAV4HSQ6</accession>
<reference evidence="3 4" key="1">
    <citation type="journal article" date="2021" name="Elife">
        <title>Chloroplast acquisition without the gene transfer in kleptoplastic sea slugs, Plakobranchus ocellatus.</title>
        <authorList>
            <person name="Maeda T."/>
            <person name="Takahashi S."/>
            <person name="Yoshida T."/>
            <person name="Shimamura S."/>
            <person name="Takaki Y."/>
            <person name="Nagai Y."/>
            <person name="Toyoda A."/>
            <person name="Suzuki Y."/>
            <person name="Arimoto A."/>
            <person name="Ishii H."/>
            <person name="Satoh N."/>
            <person name="Nishiyama T."/>
            <person name="Hasebe M."/>
            <person name="Maruyama T."/>
            <person name="Minagawa J."/>
            <person name="Obokata J."/>
            <person name="Shigenobu S."/>
        </authorList>
    </citation>
    <scope>NUCLEOTIDE SEQUENCE [LARGE SCALE GENOMIC DNA]</scope>
</reference>
<keyword evidence="2" id="KW-0812">Transmembrane</keyword>
<sequence>MTKIEERGWWSIRLKGISVRIVRVEISNLRDTCCKGTPVGYILWVYPSAGFDNNTNYVYQDRTPEPTRWFDVVPDPRILWPTSSLMIQAVLQPINASFTFCEVAIFGDTYCSEGKFGRNCERSCNCADQGACFVSTGGCPSGCAPGYTGEDCWTPCETNKYGSGCQGTCSENCAGGAVRSCSSSDGTCNYGCKPGYHGPLCKEPCGNGTYGALCRQRCSDYCEGGSQACHNVNGTCHHGCIPGYKTPFCTEVCKVGTYGPGCTKNCSEFCAGKVKTCTVLDGSCLQGCMPGYQAPLCTNKNAPPSTKGPQLWMIILAVAVSVIAVVNVIAVVLWLRRKSPNRKRRKPIPLDDKVSATQADSSESARGSREETRPPSRGVAMSTQPFSNYDIIPASDPARDAIHTYATDFDPYDHVLERIYENASSEPFPTVEAEKTDKARESQLPDNGQYIQLEDVRSSNNDATETTEFSGKDGDYLTPIDGKETGKAGKPEPQNNGQYIRMEDVRSSGITATETTEFPGKDGDYLTPIDDEQEKAQPRTTQAHSDSA</sequence>
<dbReference type="PANTHER" id="PTHR24035:SF109">
    <property type="entry name" value="PROTEIN DRAPER"/>
    <property type="match status" value="1"/>
</dbReference>
<evidence type="ECO:0000313" key="3">
    <source>
        <dbReference type="EMBL" id="GFR99740.1"/>
    </source>
</evidence>
<name>A0AAV4HSQ6_9GAST</name>
<feature type="region of interest" description="Disordered" evidence="1">
    <location>
        <begin position="343"/>
        <end position="392"/>
    </location>
</feature>
<keyword evidence="2" id="KW-0472">Membrane</keyword>
<comment type="caution">
    <text evidence="3">The sequence shown here is derived from an EMBL/GenBank/DDBJ whole genome shotgun (WGS) entry which is preliminary data.</text>
</comment>